<dbReference type="Proteomes" id="UP000629468">
    <property type="component" value="Unassembled WGS sequence"/>
</dbReference>
<reference evidence="1 2" key="1">
    <citation type="journal article" name="Sci. Rep.">
        <title>Telomere-to-telomere assembled and centromere annotated genomes of the two main subspecies of the button mushroom Agaricus bisporus reveal especially polymorphic chromosome ends.</title>
        <authorList>
            <person name="Sonnenberg A.S.M."/>
            <person name="Sedaghat-Telgerd N."/>
            <person name="Lavrijssen B."/>
            <person name="Ohm R.A."/>
            <person name="Hendrickx P.M."/>
            <person name="Scholtmeijer K."/>
            <person name="Baars J.J.P."/>
            <person name="van Peer A."/>
        </authorList>
    </citation>
    <scope>NUCLEOTIDE SEQUENCE [LARGE SCALE GENOMIC DNA]</scope>
    <source>
        <strain evidence="1 2">H119_p4</strain>
    </source>
</reference>
<accession>A0A8H7EZV8</accession>
<gene>
    <name evidence="1" type="ORF">Agabi119p4_6680</name>
</gene>
<dbReference type="EMBL" id="JABXXO010000009">
    <property type="protein sequence ID" value="KAF7770706.1"/>
    <property type="molecule type" value="Genomic_DNA"/>
</dbReference>
<sequence length="348" mass="39168">MTSPQPLVCTSLHLPPDLQPFLRIYEISTQVFLPNFDRLRLALEATRDINPEAYKIFTETRKVSRQELQKAFKVLQIAEKVAQLYSKLLKAISEKKPTPDPLYDVYIGTYEGMEYSKEAQEAMVVFRGELESSVRRVTAALNTTDSKILLTSTENIKTVSEILSAIDECKILLQQCHDQFAKLSTQTEDKTSIDSNPPSEEETQVILGKWQTYFDNIRGVWIHGFELASAIYVPPPKTSPGASESPISRHEVPLWRTLFQRQDKRDLLRSTNLLRPTTDPITIVFTAPNGSLELQTKAINPVKVTAGKVSSGITASPDATPSNGPASKVPFWRRIFQRMNRNNSSPLC</sequence>
<evidence type="ECO:0000313" key="1">
    <source>
        <dbReference type="EMBL" id="KAF7770706.1"/>
    </source>
</evidence>
<comment type="caution">
    <text evidence="1">The sequence shown here is derived from an EMBL/GenBank/DDBJ whole genome shotgun (WGS) entry which is preliminary data.</text>
</comment>
<protein>
    <submittedName>
        <fullName evidence="1">Uncharacterized protein</fullName>
    </submittedName>
</protein>
<name>A0A8H7EZV8_AGABI</name>
<proteinExistence type="predicted"/>
<organism evidence="1 2">
    <name type="scientific">Agaricus bisporus var. burnettii</name>
    <dbReference type="NCBI Taxonomy" id="192524"/>
    <lineage>
        <taxon>Eukaryota</taxon>
        <taxon>Fungi</taxon>
        <taxon>Dikarya</taxon>
        <taxon>Basidiomycota</taxon>
        <taxon>Agaricomycotina</taxon>
        <taxon>Agaricomycetes</taxon>
        <taxon>Agaricomycetidae</taxon>
        <taxon>Agaricales</taxon>
        <taxon>Agaricineae</taxon>
        <taxon>Agaricaceae</taxon>
        <taxon>Agaricus</taxon>
    </lineage>
</organism>
<evidence type="ECO:0000313" key="2">
    <source>
        <dbReference type="Proteomes" id="UP000629468"/>
    </source>
</evidence>
<dbReference type="AlphaFoldDB" id="A0A8H7EZV8"/>